<organism evidence="2 3">
    <name type="scientific">Actinomadura madurae</name>
    <dbReference type="NCBI Taxonomy" id="1993"/>
    <lineage>
        <taxon>Bacteria</taxon>
        <taxon>Bacillati</taxon>
        <taxon>Actinomycetota</taxon>
        <taxon>Actinomycetes</taxon>
        <taxon>Streptosporangiales</taxon>
        <taxon>Thermomonosporaceae</taxon>
        <taxon>Actinomadura</taxon>
    </lineage>
</organism>
<proteinExistence type="predicted"/>
<dbReference type="STRING" id="1993.SAMN04489713_113198"/>
<keyword evidence="3" id="KW-1185">Reference proteome</keyword>
<dbReference type="FunCoup" id="A0A1I5PNX4">
    <property type="interactions" value="1"/>
</dbReference>
<dbReference type="EMBL" id="FOVH01000013">
    <property type="protein sequence ID" value="SFP35577.1"/>
    <property type="molecule type" value="Genomic_DNA"/>
</dbReference>
<keyword evidence="2" id="KW-0808">Transferase</keyword>
<dbReference type="RefSeq" id="WP_075023290.1">
    <property type="nucleotide sequence ID" value="NZ_FOVH01000013.1"/>
</dbReference>
<dbReference type="InterPro" id="IPR029063">
    <property type="entry name" value="SAM-dependent_MTases_sf"/>
</dbReference>
<dbReference type="GO" id="GO:0032259">
    <property type="term" value="P:methylation"/>
    <property type="evidence" value="ECO:0007669"/>
    <property type="project" value="UniProtKB-KW"/>
</dbReference>
<dbReference type="Pfam" id="PF04672">
    <property type="entry name" value="Methyltransf_19"/>
    <property type="match status" value="1"/>
</dbReference>
<dbReference type="InParanoid" id="A0A1I5PNX4"/>
<dbReference type="GO" id="GO:0008168">
    <property type="term" value="F:methyltransferase activity"/>
    <property type="evidence" value="ECO:0007669"/>
    <property type="project" value="UniProtKB-KW"/>
</dbReference>
<dbReference type="PIRSF" id="PIRSF017393">
    <property type="entry name" value="MTase_SAV2177"/>
    <property type="match status" value="1"/>
</dbReference>
<dbReference type="eggNOG" id="COG3315">
    <property type="taxonomic scope" value="Bacteria"/>
</dbReference>
<dbReference type="InterPro" id="IPR006764">
    <property type="entry name" value="SAM_dep_MeTrfase_SAV2177_type"/>
</dbReference>
<reference evidence="2 3" key="1">
    <citation type="submission" date="2016-10" db="EMBL/GenBank/DDBJ databases">
        <authorList>
            <person name="de Groot N.N."/>
        </authorList>
    </citation>
    <scope>NUCLEOTIDE SEQUENCE [LARGE SCALE GENOMIC DNA]</scope>
    <source>
        <strain evidence="2 3">DSM 43067</strain>
    </source>
</reference>
<dbReference type="Proteomes" id="UP000183413">
    <property type="component" value="Unassembled WGS sequence"/>
</dbReference>
<sequence length="265" mass="28607">MADDHGAGPVEIDETVPHSARIWNYWIGGKDNYDVDRQAGDAYAAGYPGVFAQAREARKYLMRAVGHLAGEAGVTQFLDVGTGLPTEQNTHEVAQGINPRARIVYVDNDPVVLAHARALLTNTTPEGVTVYIDSDFHRPEEILAGAAKTLDLSKPVTVMFMGVLGHAESVDQARSIIGALLDEVPAGSYLVHWDGANTNEAHNRVNAEYNKSGAVPYNLRSPEEISELYQGLEVLEPGIVDISQWRPSPPSSPPVDAYGGVARKP</sequence>
<gene>
    <name evidence="2" type="ORF">SAMN04489713_113198</name>
</gene>
<keyword evidence="2" id="KW-0489">Methyltransferase</keyword>
<protein>
    <submittedName>
        <fullName evidence="2">S-adenosyl methyltransferase</fullName>
    </submittedName>
</protein>
<accession>A0A1I5PNX4</accession>
<dbReference type="SUPFAM" id="SSF53335">
    <property type="entry name" value="S-adenosyl-L-methionine-dependent methyltransferases"/>
    <property type="match status" value="1"/>
</dbReference>
<evidence type="ECO:0000313" key="3">
    <source>
        <dbReference type="Proteomes" id="UP000183413"/>
    </source>
</evidence>
<dbReference type="AlphaFoldDB" id="A0A1I5PNX4"/>
<feature type="region of interest" description="Disordered" evidence="1">
    <location>
        <begin position="243"/>
        <end position="265"/>
    </location>
</feature>
<name>A0A1I5PNX4_9ACTN</name>
<dbReference type="Gene3D" id="3.40.50.150">
    <property type="entry name" value="Vaccinia Virus protein VP39"/>
    <property type="match status" value="1"/>
</dbReference>
<evidence type="ECO:0000313" key="2">
    <source>
        <dbReference type="EMBL" id="SFP35577.1"/>
    </source>
</evidence>
<evidence type="ECO:0000256" key="1">
    <source>
        <dbReference type="SAM" id="MobiDB-lite"/>
    </source>
</evidence>